<evidence type="ECO:0000256" key="1">
    <source>
        <dbReference type="SAM" id="Coils"/>
    </source>
</evidence>
<dbReference type="Pfam" id="PF09849">
    <property type="entry name" value="DUF2076"/>
    <property type="match status" value="1"/>
</dbReference>
<name>A0ABR6RHF5_9BURK</name>
<evidence type="ECO:0000256" key="2">
    <source>
        <dbReference type="SAM" id="MobiDB-lite"/>
    </source>
</evidence>
<evidence type="ECO:0008006" key="5">
    <source>
        <dbReference type="Google" id="ProtNLM"/>
    </source>
</evidence>
<reference evidence="3 4" key="1">
    <citation type="submission" date="2020-08" db="EMBL/GenBank/DDBJ databases">
        <title>Functional genomics of gut bacteria from endangered species of beetles.</title>
        <authorList>
            <person name="Carlos-Shanley C."/>
        </authorList>
    </citation>
    <scope>NUCLEOTIDE SEQUENCE [LARGE SCALE GENOMIC DNA]</scope>
    <source>
        <strain evidence="3 4">S00124</strain>
    </source>
</reference>
<keyword evidence="1" id="KW-0175">Coiled coil</keyword>
<protein>
    <recommendedName>
        <fullName evidence="5">ABC transporter substrate-binding protein</fullName>
    </recommendedName>
</protein>
<organism evidence="3 4">
    <name type="scientific">Comamonas odontotermitis</name>
    <dbReference type="NCBI Taxonomy" id="379895"/>
    <lineage>
        <taxon>Bacteria</taxon>
        <taxon>Pseudomonadati</taxon>
        <taxon>Pseudomonadota</taxon>
        <taxon>Betaproteobacteria</taxon>
        <taxon>Burkholderiales</taxon>
        <taxon>Comamonadaceae</taxon>
        <taxon>Comamonas</taxon>
    </lineage>
</organism>
<comment type="caution">
    <text evidence="3">The sequence shown here is derived from an EMBL/GenBank/DDBJ whole genome shotgun (WGS) entry which is preliminary data.</text>
</comment>
<feature type="coiled-coil region" evidence="1">
    <location>
        <begin position="50"/>
        <end position="77"/>
    </location>
</feature>
<evidence type="ECO:0000313" key="4">
    <source>
        <dbReference type="Proteomes" id="UP000562492"/>
    </source>
</evidence>
<evidence type="ECO:0000313" key="3">
    <source>
        <dbReference type="EMBL" id="MBB6578586.1"/>
    </source>
</evidence>
<feature type="region of interest" description="Disordered" evidence="2">
    <location>
        <begin position="180"/>
        <end position="260"/>
    </location>
</feature>
<keyword evidence="4" id="KW-1185">Reference proteome</keyword>
<dbReference type="EMBL" id="JACHKZ010000016">
    <property type="protein sequence ID" value="MBB6578586.1"/>
    <property type="molecule type" value="Genomic_DNA"/>
</dbReference>
<feature type="compositionally biased region" description="Polar residues" evidence="2">
    <location>
        <begin position="180"/>
        <end position="194"/>
    </location>
</feature>
<gene>
    <name evidence="3" type="ORF">HNP33_002670</name>
</gene>
<dbReference type="Proteomes" id="UP000562492">
    <property type="component" value="Unassembled WGS sequence"/>
</dbReference>
<dbReference type="InterPro" id="IPR018648">
    <property type="entry name" value="DUF2076"/>
</dbReference>
<sequence>MTEQEQQLISSLFQQLRQLDGQPKDAQAEASIRQWAAQTPDAAYWLTQRTLLLQQSLQQAQQQIAQLQGQLSAAGTRTDSAAGSFLSPAPGLDTRFGRGADVPTGVPVGAVPSALPGWRDRRIGAPLAEAPTVPAGAYAPPGASLGGGFLGSAAAAAAGVAGGMLLFNGLGHMLGGQQTTGNGWNKDSNANATDHGNALPGNDNSGLDKLAQQAGRDHVGQPDASPNTLLDDGRADDSGDDGFGSNFSDGGDIFDDDNFA</sequence>
<accession>A0ABR6RHF5</accession>
<proteinExistence type="predicted"/>
<dbReference type="RefSeq" id="WP_184709187.1">
    <property type="nucleotide sequence ID" value="NZ_JACHKZ010000016.1"/>
</dbReference>